<sequence>MNGDDLGDVQLLPVEPYRTLPPPPSLSLLLTHCTAALHRSNRFSVATPPRIGSLLAMVPVLQLWQTLSKSFVLLRTSGDQGGHRFRERENSIKTPNFPSLQKTLVSALPLVANCRLLLIVLEQQHGHKSQAHTIERKHDDLEQQCPRGATLAFLPQHFPP</sequence>
<protein>
    <submittedName>
        <fullName evidence="1">(northern house mosquito) hypothetical protein</fullName>
    </submittedName>
</protein>
<name>A0A8D8MK35_CULPI</name>
<dbReference type="EMBL" id="HBUE01204647">
    <property type="protein sequence ID" value="CAG6531384.1"/>
    <property type="molecule type" value="Transcribed_RNA"/>
</dbReference>
<proteinExistence type="predicted"/>
<organism evidence="1">
    <name type="scientific">Culex pipiens</name>
    <name type="common">House mosquito</name>
    <dbReference type="NCBI Taxonomy" id="7175"/>
    <lineage>
        <taxon>Eukaryota</taxon>
        <taxon>Metazoa</taxon>
        <taxon>Ecdysozoa</taxon>
        <taxon>Arthropoda</taxon>
        <taxon>Hexapoda</taxon>
        <taxon>Insecta</taxon>
        <taxon>Pterygota</taxon>
        <taxon>Neoptera</taxon>
        <taxon>Endopterygota</taxon>
        <taxon>Diptera</taxon>
        <taxon>Nematocera</taxon>
        <taxon>Culicoidea</taxon>
        <taxon>Culicidae</taxon>
        <taxon>Culicinae</taxon>
        <taxon>Culicini</taxon>
        <taxon>Culex</taxon>
        <taxon>Culex</taxon>
    </lineage>
</organism>
<dbReference type="AlphaFoldDB" id="A0A8D8MK35"/>
<dbReference type="EMBL" id="HBUE01310904">
    <property type="protein sequence ID" value="CAG6583240.1"/>
    <property type="molecule type" value="Transcribed_RNA"/>
</dbReference>
<evidence type="ECO:0000313" key="1">
    <source>
        <dbReference type="EMBL" id="CAG6531384.1"/>
    </source>
</evidence>
<reference evidence="1" key="1">
    <citation type="submission" date="2021-05" db="EMBL/GenBank/DDBJ databases">
        <authorList>
            <person name="Alioto T."/>
            <person name="Alioto T."/>
            <person name="Gomez Garrido J."/>
        </authorList>
    </citation>
    <scope>NUCLEOTIDE SEQUENCE</scope>
</reference>
<accession>A0A8D8MK35</accession>